<reference evidence="8" key="1">
    <citation type="submission" date="2020-11" db="EMBL/GenBank/DDBJ databases">
        <title>Sequencing the genomes of 1000 actinobacteria strains.</title>
        <authorList>
            <person name="Klenk H.-P."/>
        </authorList>
    </citation>
    <scope>NUCLEOTIDE SEQUENCE</scope>
    <source>
        <strain evidence="8">DSM 45356</strain>
    </source>
</reference>
<evidence type="ECO:0000313" key="9">
    <source>
        <dbReference type="Proteomes" id="UP000622552"/>
    </source>
</evidence>
<evidence type="ECO:0000256" key="2">
    <source>
        <dbReference type="ARBA" id="ARBA00022475"/>
    </source>
</evidence>
<dbReference type="Pfam" id="PF02687">
    <property type="entry name" value="FtsX"/>
    <property type="match status" value="1"/>
</dbReference>
<dbReference type="Proteomes" id="UP000622552">
    <property type="component" value="Unassembled WGS sequence"/>
</dbReference>
<organism evidence="8 9">
    <name type="scientific">Longispora fulva</name>
    <dbReference type="NCBI Taxonomy" id="619741"/>
    <lineage>
        <taxon>Bacteria</taxon>
        <taxon>Bacillati</taxon>
        <taxon>Actinomycetota</taxon>
        <taxon>Actinomycetes</taxon>
        <taxon>Micromonosporales</taxon>
        <taxon>Micromonosporaceae</taxon>
        <taxon>Longispora</taxon>
    </lineage>
</organism>
<dbReference type="PANTHER" id="PTHR30572:SF9">
    <property type="entry name" value="ABC TRANSPORTER PERMEASE PROTEIN"/>
    <property type="match status" value="1"/>
</dbReference>
<comment type="subcellular location">
    <subcellularLocation>
        <location evidence="1">Cell membrane</location>
        <topology evidence="1">Multi-pass membrane protein</topology>
    </subcellularLocation>
</comment>
<feature type="transmembrane region" description="Helical" evidence="6">
    <location>
        <begin position="457"/>
        <end position="477"/>
    </location>
</feature>
<keyword evidence="4 6" id="KW-1133">Transmembrane helix</keyword>
<proteinExistence type="predicted"/>
<evidence type="ECO:0000256" key="1">
    <source>
        <dbReference type="ARBA" id="ARBA00004651"/>
    </source>
</evidence>
<dbReference type="InterPro" id="IPR050250">
    <property type="entry name" value="Macrolide_Exporter_MacB"/>
</dbReference>
<dbReference type="GO" id="GO:0005886">
    <property type="term" value="C:plasma membrane"/>
    <property type="evidence" value="ECO:0007669"/>
    <property type="project" value="UniProtKB-SubCell"/>
</dbReference>
<dbReference type="AlphaFoldDB" id="A0A8J7GNZ4"/>
<feature type="transmembrane region" description="Helical" evidence="6">
    <location>
        <begin position="21"/>
        <end position="40"/>
    </location>
</feature>
<comment type="caution">
    <text evidence="8">The sequence shown here is derived from an EMBL/GenBank/DDBJ whole genome shotgun (WGS) entry which is preliminary data.</text>
</comment>
<gene>
    <name evidence="8" type="ORF">IW245_001372</name>
</gene>
<name>A0A8J7GNZ4_9ACTN</name>
<dbReference type="EMBL" id="JADOUF010000001">
    <property type="protein sequence ID" value="MBG6135178.1"/>
    <property type="molecule type" value="Genomic_DNA"/>
</dbReference>
<evidence type="ECO:0000256" key="4">
    <source>
        <dbReference type="ARBA" id="ARBA00022989"/>
    </source>
</evidence>
<keyword evidence="3 6" id="KW-0812">Transmembrane</keyword>
<dbReference type="InterPro" id="IPR003838">
    <property type="entry name" value="ABC3_permease_C"/>
</dbReference>
<accession>A0A8J7GNZ4</accession>
<evidence type="ECO:0000313" key="8">
    <source>
        <dbReference type="EMBL" id="MBG6135178.1"/>
    </source>
</evidence>
<feature type="transmembrane region" description="Helical" evidence="6">
    <location>
        <begin position="320"/>
        <end position="341"/>
    </location>
</feature>
<dbReference type="RefSeq" id="WP_197002326.1">
    <property type="nucleotide sequence ID" value="NZ_BONS01000003.1"/>
</dbReference>
<protein>
    <submittedName>
        <fullName evidence="8">Putative ABC transport system permease protein</fullName>
    </submittedName>
</protein>
<keyword evidence="9" id="KW-1185">Reference proteome</keyword>
<evidence type="ECO:0000256" key="6">
    <source>
        <dbReference type="SAM" id="Phobius"/>
    </source>
</evidence>
<dbReference type="GO" id="GO:0022857">
    <property type="term" value="F:transmembrane transporter activity"/>
    <property type="evidence" value="ECO:0007669"/>
    <property type="project" value="TreeGrafter"/>
</dbReference>
<feature type="domain" description="ABC3 transporter permease C-terminal" evidence="7">
    <location>
        <begin position="320"/>
        <end position="481"/>
    </location>
</feature>
<evidence type="ECO:0000256" key="5">
    <source>
        <dbReference type="ARBA" id="ARBA00023136"/>
    </source>
</evidence>
<keyword evidence="5 6" id="KW-0472">Membrane</keyword>
<keyword evidence="2" id="KW-1003">Cell membrane</keyword>
<evidence type="ECO:0000259" key="7">
    <source>
        <dbReference type="Pfam" id="PF02687"/>
    </source>
</evidence>
<feature type="transmembrane region" description="Helical" evidence="6">
    <location>
        <begin position="362"/>
        <end position="387"/>
    </location>
</feature>
<evidence type="ECO:0000256" key="3">
    <source>
        <dbReference type="ARBA" id="ARBA00022692"/>
    </source>
</evidence>
<sequence>MNVNFVKRAGLSLVARKAKSLIMLGLFLVIFTLVLAGFLLQSATRQSAANTKAKVGADISLYFDFEKAMAKANGGMPQISGKDSLSTAKVDALGKSPLVRGYNYSLESSSAPPEGVKLVEGGGKPPEGLHMATAAGGDSAGPVDMNTLSLSGARDLGLTDEFGKGRHTLVEGRAPTMKDDGSNVALVEERLAKKNTLKVGGKLTLRSADGKHSAEFEIIGVYRDPTALTDSWMPPSMLPGNKVYVPFGALATLNPATLVDGQPQVQTAKYTLKDPERFAQFQQAAKAAGIDLEVFKLDNNDRLYNDLVGPIQGIASFAGVAVWLVSIAGAAILGLIVTLAIRDRRQELGILLSLGERKWKLVGQHLVEVVAVAVLALGFSVLVGQALSQYAGSALLDREVAAAKKANQNGMAGGAVTVGGTTGAVSAVRIGSPVESESMKPVDRISVRLEAAEVGRVAGVGLGIALLATVLPGLAVLKLNPRTILMKGE</sequence>
<dbReference type="PANTHER" id="PTHR30572">
    <property type="entry name" value="MEMBRANE COMPONENT OF TRANSPORTER-RELATED"/>
    <property type="match status" value="1"/>
</dbReference>